<gene>
    <name evidence="1" type="ORF">NCTC11544_02552</name>
</gene>
<protein>
    <submittedName>
        <fullName evidence="1">Uncharacterized protein conserved in bacteria containing a pentein-type domain</fullName>
    </submittedName>
</protein>
<dbReference type="EMBL" id="UGYN01000002">
    <property type="protein sequence ID" value="SUI63158.1"/>
    <property type="molecule type" value="Genomic_DNA"/>
</dbReference>
<dbReference type="Gene3D" id="3.75.10.10">
    <property type="entry name" value="L-arginine/glycine Amidinotransferase, Chain A"/>
    <property type="match status" value="1"/>
</dbReference>
<dbReference type="AlphaFoldDB" id="A0A379ZJB0"/>
<dbReference type="PIRSF" id="PIRSF028188">
    <property type="entry name" value="Amdntrnsf_FN0238"/>
    <property type="match status" value="1"/>
</dbReference>
<proteinExistence type="predicted"/>
<evidence type="ECO:0000313" key="1">
    <source>
        <dbReference type="EMBL" id="SUI63158.1"/>
    </source>
</evidence>
<accession>A0A379ZJB0</accession>
<organism evidence="1 2">
    <name type="scientific">Serratia quinivorans</name>
    <dbReference type="NCBI Taxonomy" id="137545"/>
    <lineage>
        <taxon>Bacteria</taxon>
        <taxon>Pseudomonadati</taxon>
        <taxon>Pseudomonadota</taxon>
        <taxon>Gammaproteobacteria</taxon>
        <taxon>Enterobacterales</taxon>
        <taxon>Yersiniaceae</taxon>
        <taxon>Serratia</taxon>
    </lineage>
</organism>
<dbReference type="SUPFAM" id="SSF55909">
    <property type="entry name" value="Pentein"/>
    <property type="match status" value="1"/>
</dbReference>
<dbReference type="Proteomes" id="UP000255529">
    <property type="component" value="Unassembled WGS sequence"/>
</dbReference>
<dbReference type="InterPro" id="IPR014541">
    <property type="entry name" value="Amdntrnsf_FN0238"/>
</dbReference>
<dbReference type="PANTHER" id="PTHR43224">
    <property type="entry name" value="AMIDINOTRANSFERASE"/>
    <property type="match status" value="1"/>
</dbReference>
<dbReference type="Pfam" id="PF19420">
    <property type="entry name" value="DDAH_eukar"/>
    <property type="match status" value="1"/>
</dbReference>
<reference evidence="1 2" key="1">
    <citation type="submission" date="2018-06" db="EMBL/GenBank/DDBJ databases">
        <authorList>
            <consortium name="Pathogen Informatics"/>
            <person name="Doyle S."/>
        </authorList>
    </citation>
    <scope>NUCLEOTIDE SEQUENCE [LARGE SCALE GENOMIC DNA]</scope>
    <source>
        <strain evidence="1 2">NCTC11544</strain>
    </source>
</reference>
<evidence type="ECO:0000313" key="2">
    <source>
        <dbReference type="Proteomes" id="UP000255529"/>
    </source>
</evidence>
<name>A0A379ZJB0_9GAMM</name>
<dbReference type="RefSeq" id="WP_115183582.1">
    <property type="nucleotide sequence ID" value="NZ_CAMIRF010000010.1"/>
</dbReference>
<dbReference type="PANTHER" id="PTHR43224:SF1">
    <property type="entry name" value="AMIDINOTRANSFERASE"/>
    <property type="match status" value="1"/>
</dbReference>
<sequence length="308" mass="34146">MQTTQSVFMIRPSGFTANPETRHSNFFQKITEKNEDHKAGAVIAFNGYVDALRQAGVDVRVIDEIDGQETPDALFPNNWIALLGDGTLFTFPMEAVNRRRERRQDIIAQLANDFVVERCVDLSAHELAGRFLEGTGSLILDRQHQLAYCCQSSRSSPEVGGEFERHSGYQIVWFDAVDANNQPIYHTNVMMSVGVQYAIICLESIRNEAQKSRLIATLERSGKTIIDVSFAQMEAFACNVLELRAGDGSPVYAMSTRAWASFTPQQQALIGDYARLALGSIDIIEDLGGGGARCMLAEIFLQKKPLSV</sequence>
<dbReference type="NCBIfam" id="NF046062">
    <property type="entry name" value="citrull_CtlX"/>
    <property type="match status" value="1"/>
</dbReference>